<evidence type="ECO:0000313" key="5">
    <source>
        <dbReference type="Proteomes" id="UP001203297"/>
    </source>
</evidence>
<dbReference type="InterPro" id="IPR016169">
    <property type="entry name" value="FAD-bd_PCMH_sub2"/>
</dbReference>
<name>A0AAD4M1Q7_9AGAM</name>
<dbReference type="Pfam" id="PF08031">
    <property type="entry name" value="BBE"/>
    <property type="match status" value="1"/>
</dbReference>
<keyword evidence="2" id="KW-0560">Oxidoreductase</keyword>
<evidence type="ECO:0000256" key="1">
    <source>
        <dbReference type="ARBA" id="ARBA00005466"/>
    </source>
</evidence>
<dbReference type="SUPFAM" id="SSF56176">
    <property type="entry name" value="FAD-binding/transporter-associated domain-like"/>
    <property type="match status" value="1"/>
</dbReference>
<dbReference type="Gene3D" id="3.30.465.10">
    <property type="match status" value="2"/>
</dbReference>
<dbReference type="GO" id="GO:0016491">
    <property type="term" value="F:oxidoreductase activity"/>
    <property type="evidence" value="ECO:0007669"/>
    <property type="project" value="UniProtKB-KW"/>
</dbReference>
<dbReference type="Pfam" id="PF01565">
    <property type="entry name" value="FAD_binding_4"/>
    <property type="match status" value="1"/>
</dbReference>
<dbReference type="Proteomes" id="UP001203297">
    <property type="component" value="Unassembled WGS sequence"/>
</dbReference>
<dbReference type="PROSITE" id="PS51387">
    <property type="entry name" value="FAD_PCMH"/>
    <property type="match status" value="1"/>
</dbReference>
<comment type="caution">
    <text evidence="4">The sequence shown here is derived from an EMBL/GenBank/DDBJ whole genome shotgun (WGS) entry which is preliminary data.</text>
</comment>
<evidence type="ECO:0000256" key="2">
    <source>
        <dbReference type="ARBA" id="ARBA00023002"/>
    </source>
</evidence>
<feature type="domain" description="FAD-binding PCMH-type" evidence="3">
    <location>
        <begin position="205"/>
        <end position="416"/>
    </location>
</feature>
<dbReference type="InterPro" id="IPR036318">
    <property type="entry name" value="FAD-bd_PCMH-like_sf"/>
</dbReference>
<comment type="similarity">
    <text evidence="1">Belongs to the oxygen-dependent FAD-linked oxidoreductase family.</text>
</comment>
<organism evidence="4 5">
    <name type="scientific">Multifurca ochricompacta</name>
    <dbReference type="NCBI Taxonomy" id="376703"/>
    <lineage>
        <taxon>Eukaryota</taxon>
        <taxon>Fungi</taxon>
        <taxon>Dikarya</taxon>
        <taxon>Basidiomycota</taxon>
        <taxon>Agaricomycotina</taxon>
        <taxon>Agaricomycetes</taxon>
        <taxon>Russulales</taxon>
        <taxon>Russulaceae</taxon>
        <taxon>Multifurca</taxon>
    </lineage>
</organism>
<dbReference type="InterPro" id="IPR012951">
    <property type="entry name" value="BBE"/>
</dbReference>
<sequence>MAHISLERSNLTDGGTIYGRRLTISCNATGTGVITLFQRWAANRESALLVLPPLEFARSYLRSFGDSPSMQCDSRFPSCCRYPIMRISSKLALTQCTPPAGQLISMIPVDQIVSLSSNAHIPGILSTFNASIGGKLHNERPTGAPCYPTDPAYDPAACDTITKNYQDDQWREDLFGNFEQINWETCTSSDACLVPPNSNTSTCGQGSVPSYSVHATSSEEVVKYVKFATTHNLRMVIKNTGHDYLGRSSGKGGFALWTHGMQGISRNEAFVPAGCPVKSQNVSTASPYDATTFTSQEAFSISVSPQDAVTIAAGAQWSTVYQYAEDNNIIIVGGDSKNVGAAGGWIQGGGHSVLSPAYGLGVDNLLQTTIVTADGVERTINQCQDPISFGKSEAIRGGGPGTWGILTSVTYKARPAVPFAWVSISSSSATVDDNYSIVQKYIEHAPVWSDLGGGSFINIFPKAVAFLGVVPNVTSVQAKQSFANVEAALPPDSSISYFDAPSFLSFFKETFAINNEIVGINFLLASRLIPRTYFETDAAGLASAIRKGQTFLGASADVQQIQILADSPAPKFQDNMTSVTPAWYDSLWHVIYTTAWENNATIEEQQELVKGIHDGAQVLRDYVPESGAYLNEADVFEPNYEVSFWSAANAARLKEIKAKYDPRNVFQVWKGIGWDGATDPKFECYSRLSPGGASSVN</sequence>
<keyword evidence="5" id="KW-1185">Reference proteome</keyword>
<evidence type="ECO:0000313" key="4">
    <source>
        <dbReference type="EMBL" id="KAI0298128.1"/>
    </source>
</evidence>
<dbReference type="GO" id="GO:0071949">
    <property type="term" value="F:FAD binding"/>
    <property type="evidence" value="ECO:0007669"/>
    <property type="project" value="InterPro"/>
</dbReference>
<dbReference type="InterPro" id="IPR050432">
    <property type="entry name" value="FAD-linked_Oxidoreductases_BP"/>
</dbReference>
<dbReference type="InterPro" id="IPR016166">
    <property type="entry name" value="FAD-bd_PCMH"/>
</dbReference>
<dbReference type="EMBL" id="WTXG01000030">
    <property type="protein sequence ID" value="KAI0298128.1"/>
    <property type="molecule type" value="Genomic_DNA"/>
</dbReference>
<dbReference type="PANTHER" id="PTHR13878:SF91">
    <property type="entry name" value="FAD BINDING DOMAIN PROTEIN (AFU_ORTHOLOGUE AFUA_6G12070)-RELATED"/>
    <property type="match status" value="1"/>
</dbReference>
<evidence type="ECO:0000259" key="3">
    <source>
        <dbReference type="PROSITE" id="PS51387"/>
    </source>
</evidence>
<dbReference type="PANTHER" id="PTHR13878">
    <property type="entry name" value="GULONOLACTONE OXIDASE"/>
    <property type="match status" value="1"/>
</dbReference>
<accession>A0AAD4M1Q7</accession>
<dbReference type="InterPro" id="IPR006094">
    <property type="entry name" value="Oxid_FAD_bind_N"/>
</dbReference>
<protein>
    <recommendedName>
        <fullName evidence="3">FAD-binding PCMH-type domain-containing protein</fullName>
    </recommendedName>
</protein>
<dbReference type="AlphaFoldDB" id="A0AAD4M1Q7"/>
<gene>
    <name evidence="4" type="ORF">B0F90DRAFT_1669171</name>
</gene>
<proteinExistence type="inferred from homology"/>
<reference evidence="4" key="1">
    <citation type="journal article" date="2022" name="New Phytol.">
        <title>Evolutionary transition to the ectomycorrhizal habit in the genomes of a hyperdiverse lineage of mushroom-forming fungi.</title>
        <authorList>
            <person name="Looney B."/>
            <person name="Miyauchi S."/>
            <person name="Morin E."/>
            <person name="Drula E."/>
            <person name="Courty P.E."/>
            <person name="Kohler A."/>
            <person name="Kuo A."/>
            <person name="LaButti K."/>
            <person name="Pangilinan J."/>
            <person name="Lipzen A."/>
            <person name="Riley R."/>
            <person name="Andreopoulos W."/>
            <person name="He G."/>
            <person name="Johnson J."/>
            <person name="Nolan M."/>
            <person name="Tritt A."/>
            <person name="Barry K.W."/>
            <person name="Grigoriev I.V."/>
            <person name="Nagy L.G."/>
            <person name="Hibbett D."/>
            <person name="Henrissat B."/>
            <person name="Matheny P.B."/>
            <person name="Labbe J."/>
            <person name="Martin F.M."/>
        </authorList>
    </citation>
    <scope>NUCLEOTIDE SEQUENCE</scope>
    <source>
        <strain evidence="4">BPL690</strain>
    </source>
</reference>